<evidence type="ECO:0000313" key="1">
    <source>
        <dbReference type="EMBL" id="JAI06311.1"/>
    </source>
</evidence>
<protein>
    <submittedName>
        <fullName evidence="1">Uncharacterized protein</fullName>
    </submittedName>
</protein>
<reference evidence="1" key="2">
    <citation type="journal article" date="2015" name="Fish Shellfish Immunol.">
        <title>Early steps in the European eel (Anguilla anguilla)-Vibrio vulnificus interaction in the gills: Role of the RtxA13 toxin.</title>
        <authorList>
            <person name="Callol A."/>
            <person name="Pajuelo D."/>
            <person name="Ebbesson L."/>
            <person name="Teles M."/>
            <person name="MacKenzie S."/>
            <person name="Amaro C."/>
        </authorList>
    </citation>
    <scope>NUCLEOTIDE SEQUENCE</scope>
</reference>
<name>A0A0E9XWV7_ANGAN</name>
<dbReference type="AlphaFoldDB" id="A0A0E9XWV7"/>
<accession>A0A0E9XWV7</accession>
<sequence length="47" mass="5873">MFKCWMGIQVFQHYQSMRNNTLKKAIQWRARTRTHKHHSHQSLFIFI</sequence>
<proteinExistence type="predicted"/>
<reference evidence="1" key="1">
    <citation type="submission" date="2014-11" db="EMBL/GenBank/DDBJ databases">
        <authorList>
            <person name="Amaro Gonzalez C."/>
        </authorList>
    </citation>
    <scope>NUCLEOTIDE SEQUENCE</scope>
</reference>
<dbReference type="EMBL" id="GBXM01002267">
    <property type="protein sequence ID" value="JAI06311.1"/>
    <property type="molecule type" value="Transcribed_RNA"/>
</dbReference>
<organism evidence="1">
    <name type="scientific">Anguilla anguilla</name>
    <name type="common">European freshwater eel</name>
    <name type="synonym">Muraena anguilla</name>
    <dbReference type="NCBI Taxonomy" id="7936"/>
    <lineage>
        <taxon>Eukaryota</taxon>
        <taxon>Metazoa</taxon>
        <taxon>Chordata</taxon>
        <taxon>Craniata</taxon>
        <taxon>Vertebrata</taxon>
        <taxon>Euteleostomi</taxon>
        <taxon>Actinopterygii</taxon>
        <taxon>Neopterygii</taxon>
        <taxon>Teleostei</taxon>
        <taxon>Anguilliformes</taxon>
        <taxon>Anguillidae</taxon>
        <taxon>Anguilla</taxon>
    </lineage>
</organism>